<protein>
    <submittedName>
        <fullName evidence="1">(northern house mosquito) hypothetical protein</fullName>
    </submittedName>
</protein>
<proteinExistence type="predicted"/>
<dbReference type="EMBL" id="HBUE01109500">
    <property type="protein sequence ID" value="CAG6488184.1"/>
    <property type="molecule type" value="Transcribed_RNA"/>
</dbReference>
<dbReference type="AlphaFoldDB" id="A0A8D8C5F8"/>
<organism evidence="1">
    <name type="scientific">Culex pipiens</name>
    <name type="common">House mosquito</name>
    <dbReference type="NCBI Taxonomy" id="7175"/>
    <lineage>
        <taxon>Eukaryota</taxon>
        <taxon>Metazoa</taxon>
        <taxon>Ecdysozoa</taxon>
        <taxon>Arthropoda</taxon>
        <taxon>Hexapoda</taxon>
        <taxon>Insecta</taxon>
        <taxon>Pterygota</taxon>
        <taxon>Neoptera</taxon>
        <taxon>Endopterygota</taxon>
        <taxon>Diptera</taxon>
        <taxon>Nematocera</taxon>
        <taxon>Culicoidea</taxon>
        <taxon>Culicidae</taxon>
        <taxon>Culicinae</taxon>
        <taxon>Culicini</taxon>
        <taxon>Culex</taxon>
        <taxon>Culex</taxon>
    </lineage>
</organism>
<sequence length="222" mass="23063">MLVGVAIGGSSLSKCVRLLDFSCSLHEGGDTTRQIFMVAFRKSSRFFRTFTRAEDCCCCSSATVLTTDGAVASTGVVTGRSLVPALQLTVAVTMVGAVSTVVAVVVTVGIGEGEASLVGVGDLESRGGTGGTCPVGAVVGGGWLGGWVEEDLRRRDRLRRAGTVGVGADCGVVMVAGEVELGELEDGGGGEFFMQHPDMLLKFSIKGLLLLWSIGFDCWSDW</sequence>
<reference evidence="1" key="1">
    <citation type="submission" date="2021-05" db="EMBL/GenBank/DDBJ databases">
        <authorList>
            <person name="Alioto T."/>
            <person name="Alioto T."/>
            <person name="Gomez Garrido J."/>
        </authorList>
    </citation>
    <scope>NUCLEOTIDE SEQUENCE</scope>
</reference>
<dbReference type="EMBL" id="HBUE01109502">
    <property type="protein sequence ID" value="CAG6488188.1"/>
    <property type="molecule type" value="Transcribed_RNA"/>
</dbReference>
<accession>A0A8D8C5F8</accession>
<evidence type="ECO:0000313" key="1">
    <source>
        <dbReference type="EMBL" id="CAG6488184.1"/>
    </source>
</evidence>
<name>A0A8D8C5F8_CULPI</name>